<evidence type="ECO:0000256" key="6">
    <source>
        <dbReference type="ARBA" id="ARBA00023163"/>
    </source>
</evidence>
<evidence type="ECO:0000256" key="3">
    <source>
        <dbReference type="ARBA" id="ARBA00022574"/>
    </source>
</evidence>
<keyword evidence="6" id="KW-0804">Transcription</keyword>
<dbReference type="Gene3D" id="1.25.40.500">
    <property type="entry name" value="TFIID subunit TAF5, NTD2 domain"/>
    <property type="match status" value="1"/>
</dbReference>
<dbReference type="SUPFAM" id="SSF50978">
    <property type="entry name" value="WD40 repeat-like"/>
    <property type="match status" value="1"/>
</dbReference>
<dbReference type="EMBL" id="NEVH01023284">
    <property type="protein sequence ID" value="PNF18016.1"/>
    <property type="molecule type" value="Genomic_DNA"/>
</dbReference>
<dbReference type="InterPro" id="IPR001680">
    <property type="entry name" value="WD40_rpt"/>
</dbReference>
<feature type="compositionally biased region" description="Acidic residues" evidence="9">
    <location>
        <begin position="217"/>
        <end position="234"/>
    </location>
</feature>
<keyword evidence="5" id="KW-0805">Transcription regulation</keyword>
<dbReference type="InParanoid" id="A0A2J7PNX2"/>
<feature type="repeat" description="WD" evidence="8">
    <location>
        <begin position="357"/>
        <end position="388"/>
    </location>
</feature>
<evidence type="ECO:0000256" key="9">
    <source>
        <dbReference type="SAM" id="MobiDB-lite"/>
    </source>
</evidence>
<comment type="caution">
    <text evidence="11">The sequence shown here is derived from an EMBL/GenBank/DDBJ whole genome shotgun (WGS) entry which is preliminary data.</text>
</comment>
<evidence type="ECO:0000256" key="7">
    <source>
        <dbReference type="ARBA" id="ARBA00023242"/>
    </source>
</evidence>
<dbReference type="STRING" id="105785.A0A2J7PNX2"/>
<feature type="repeat" description="WD" evidence="8">
    <location>
        <begin position="482"/>
        <end position="523"/>
    </location>
</feature>
<keyword evidence="7" id="KW-0539">Nucleus</keyword>
<keyword evidence="3 8" id="KW-0853">WD repeat</keyword>
<evidence type="ECO:0000313" key="11">
    <source>
        <dbReference type="EMBL" id="PNF18016.1"/>
    </source>
</evidence>
<dbReference type="AlphaFoldDB" id="A0A2J7PNX2"/>
<sequence>MQISENKLIKMKRSRNEVVKATVGSYLKRRHYTDTENFRKSELQLSQTNQQMAVLSAVDKEITRNNSIIFSTISNDTVQIDQQFTRLKTWISEIKSEDCKSELAALLCPLFCRLYLEMLRGGHRQSVAKFFKRHQGLFVSGEHSRELVEELACIYSNQDIDSSPTVKVFRSCKYRLHLSPSSMAALQKYLAQHGHVVILQVLQNWFDFEIGGTMRLEDEEEEEEEEEGEGEEEENYCRDSIVTGTNEKVGCSHKASDSEVELQELQDVIQLVREGPPSPCPLLLYTIMNSDNNVGCGYTWGAVDVLAAGLGSEVRLWGLTQNKMFSTPNPNISQVHLACDVSASQELSRPESNTVSLRGHSGPVQGIAQFPDGLLVSVSHDTTMRAWNKDDLSCAAVYRGHNYPIWCVDVSTLGLYVATGSHDRTARLWSLDRTFPLRIFAGHNQDVEAVQFHPNSSYLATGSTDKTVRLWAVNDAKLVRVLPGHKGGIQALSFSPDGKYIASAGEDKRVRVWDLAAGTMLLELKGHTHTVSGLSWSRDSECVASCGLDGAVRVWNIRSRPGSLSSVSYSSDLIAAYTTECISLLSVQYSQSNTLVCVGVT</sequence>
<feature type="region of interest" description="Disordered" evidence="9">
    <location>
        <begin position="216"/>
        <end position="236"/>
    </location>
</feature>
<dbReference type="CDD" id="cd08044">
    <property type="entry name" value="TAF5_NTD2"/>
    <property type="match status" value="1"/>
</dbReference>
<evidence type="ECO:0000256" key="5">
    <source>
        <dbReference type="ARBA" id="ARBA00023015"/>
    </source>
</evidence>
<organism evidence="11 12">
    <name type="scientific">Cryptotermes secundus</name>
    <dbReference type="NCBI Taxonomy" id="105785"/>
    <lineage>
        <taxon>Eukaryota</taxon>
        <taxon>Metazoa</taxon>
        <taxon>Ecdysozoa</taxon>
        <taxon>Arthropoda</taxon>
        <taxon>Hexapoda</taxon>
        <taxon>Insecta</taxon>
        <taxon>Pterygota</taxon>
        <taxon>Neoptera</taxon>
        <taxon>Polyneoptera</taxon>
        <taxon>Dictyoptera</taxon>
        <taxon>Blattodea</taxon>
        <taxon>Blattoidea</taxon>
        <taxon>Termitoidae</taxon>
        <taxon>Kalotermitidae</taxon>
        <taxon>Cryptotermitinae</taxon>
        <taxon>Cryptotermes</taxon>
    </lineage>
</organism>
<evidence type="ECO:0000256" key="8">
    <source>
        <dbReference type="PROSITE-ProRule" id="PRU00221"/>
    </source>
</evidence>
<dbReference type="InterPro" id="IPR036322">
    <property type="entry name" value="WD40_repeat_dom_sf"/>
</dbReference>
<evidence type="ECO:0000313" key="12">
    <source>
        <dbReference type="Proteomes" id="UP000235965"/>
    </source>
</evidence>
<dbReference type="PROSITE" id="PS00678">
    <property type="entry name" value="WD_REPEATS_1"/>
    <property type="match status" value="2"/>
</dbReference>
<dbReference type="PANTHER" id="PTHR19879:SF5">
    <property type="entry name" value="WD REPEAT-CONTAINING PROTEIN 55 HOMOLOG"/>
    <property type="match status" value="1"/>
</dbReference>
<comment type="subcellular location">
    <subcellularLocation>
        <location evidence="1">Nucleus</location>
    </subcellularLocation>
</comment>
<dbReference type="CDD" id="cd00200">
    <property type="entry name" value="WD40"/>
    <property type="match status" value="1"/>
</dbReference>
<dbReference type="OrthoDB" id="10266330at2759"/>
<feature type="repeat" description="WD" evidence="8">
    <location>
        <begin position="398"/>
        <end position="432"/>
    </location>
</feature>
<evidence type="ECO:0000256" key="2">
    <source>
        <dbReference type="ARBA" id="ARBA00009435"/>
    </source>
</evidence>
<evidence type="ECO:0000256" key="1">
    <source>
        <dbReference type="ARBA" id="ARBA00004123"/>
    </source>
</evidence>
<keyword evidence="12" id="KW-1185">Reference proteome</keyword>
<feature type="domain" description="TFIID subunit TAF5 NTD2" evidence="10">
    <location>
        <begin position="76"/>
        <end position="204"/>
    </location>
</feature>
<dbReference type="InterPro" id="IPR015943">
    <property type="entry name" value="WD40/YVTN_repeat-like_dom_sf"/>
</dbReference>
<evidence type="ECO:0000256" key="4">
    <source>
        <dbReference type="ARBA" id="ARBA00022737"/>
    </source>
</evidence>
<dbReference type="InterPro" id="IPR007582">
    <property type="entry name" value="TFIID_NTD2"/>
</dbReference>
<dbReference type="Pfam" id="PF04494">
    <property type="entry name" value="TFIID_NTD2"/>
    <property type="match status" value="1"/>
</dbReference>
<comment type="similarity">
    <text evidence="2">Belongs to the WD repeat TAF5 family.</text>
</comment>
<feature type="repeat" description="WD" evidence="8">
    <location>
        <begin position="440"/>
        <end position="481"/>
    </location>
</feature>
<dbReference type="Gene3D" id="2.130.10.10">
    <property type="entry name" value="YVTN repeat-like/Quinoprotein amine dehydrogenase"/>
    <property type="match status" value="2"/>
</dbReference>
<gene>
    <name evidence="11" type="ORF">B7P43_G12638</name>
</gene>
<protein>
    <submittedName>
        <fullName evidence="11">TAF5-like RNA polymerase II p300/CBP-associated factor-associated factor 65 kDa subunit 5L</fullName>
    </submittedName>
</protein>
<feature type="repeat" description="WD" evidence="8">
    <location>
        <begin position="524"/>
        <end position="559"/>
    </location>
</feature>
<reference evidence="11 12" key="1">
    <citation type="submission" date="2017-12" db="EMBL/GenBank/DDBJ databases">
        <title>Hemimetabolous genomes reveal molecular basis of termite eusociality.</title>
        <authorList>
            <person name="Harrison M.C."/>
            <person name="Jongepier E."/>
            <person name="Robertson H.M."/>
            <person name="Arning N."/>
            <person name="Bitard-Feildel T."/>
            <person name="Chao H."/>
            <person name="Childers C.P."/>
            <person name="Dinh H."/>
            <person name="Doddapaneni H."/>
            <person name="Dugan S."/>
            <person name="Gowin J."/>
            <person name="Greiner C."/>
            <person name="Han Y."/>
            <person name="Hu H."/>
            <person name="Hughes D.S.T."/>
            <person name="Huylmans A.-K."/>
            <person name="Kemena C."/>
            <person name="Kremer L.P.M."/>
            <person name="Lee S.L."/>
            <person name="Lopez-Ezquerra A."/>
            <person name="Mallet L."/>
            <person name="Monroy-Kuhn J.M."/>
            <person name="Moser A."/>
            <person name="Murali S.C."/>
            <person name="Muzny D.M."/>
            <person name="Otani S."/>
            <person name="Piulachs M.-D."/>
            <person name="Poelchau M."/>
            <person name="Qu J."/>
            <person name="Schaub F."/>
            <person name="Wada-Katsumata A."/>
            <person name="Worley K.C."/>
            <person name="Xie Q."/>
            <person name="Ylla G."/>
            <person name="Poulsen M."/>
            <person name="Gibbs R.A."/>
            <person name="Schal C."/>
            <person name="Richards S."/>
            <person name="Belles X."/>
            <person name="Korb J."/>
            <person name="Bornberg-Bauer E."/>
        </authorList>
    </citation>
    <scope>NUCLEOTIDE SEQUENCE [LARGE SCALE GENOMIC DNA]</scope>
    <source>
        <tissue evidence="11">Whole body</tissue>
    </source>
</reference>
<keyword evidence="4" id="KW-0677">Repeat</keyword>
<dbReference type="InterPro" id="IPR037264">
    <property type="entry name" value="TFIID_NTD2_sf"/>
</dbReference>
<name>A0A2J7PNX2_9NEOP</name>
<dbReference type="InterPro" id="IPR020472">
    <property type="entry name" value="WD40_PAC1"/>
</dbReference>
<dbReference type="InterPro" id="IPR019775">
    <property type="entry name" value="WD40_repeat_CS"/>
</dbReference>
<dbReference type="Pfam" id="PF00400">
    <property type="entry name" value="WD40"/>
    <property type="match status" value="5"/>
</dbReference>
<dbReference type="FunCoup" id="A0A2J7PNX2">
    <property type="interactions" value="304"/>
</dbReference>
<dbReference type="GO" id="GO:0005634">
    <property type="term" value="C:nucleus"/>
    <property type="evidence" value="ECO:0007669"/>
    <property type="project" value="UniProtKB-SubCell"/>
</dbReference>
<dbReference type="SUPFAM" id="SSF160897">
    <property type="entry name" value="Taf5 N-terminal domain-like"/>
    <property type="match status" value="1"/>
</dbReference>
<dbReference type="Proteomes" id="UP000235965">
    <property type="component" value="Unassembled WGS sequence"/>
</dbReference>
<dbReference type="PRINTS" id="PR00320">
    <property type="entry name" value="GPROTEINBRPT"/>
</dbReference>
<evidence type="ECO:0000259" key="10">
    <source>
        <dbReference type="Pfam" id="PF04494"/>
    </source>
</evidence>
<accession>A0A2J7PNX2</accession>
<dbReference type="PROSITE" id="PS50082">
    <property type="entry name" value="WD_REPEATS_2"/>
    <property type="match status" value="5"/>
</dbReference>
<dbReference type="SMART" id="SM00320">
    <property type="entry name" value="WD40"/>
    <property type="match status" value="5"/>
</dbReference>
<dbReference type="PANTHER" id="PTHR19879">
    <property type="entry name" value="TRANSCRIPTION INITIATION FACTOR TFIID"/>
    <property type="match status" value="1"/>
</dbReference>
<proteinExistence type="inferred from homology"/>
<dbReference type="PROSITE" id="PS50294">
    <property type="entry name" value="WD_REPEATS_REGION"/>
    <property type="match status" value="4"/>
</dbReference>